<proteinExistence type="inferred from homology"/>
<dbReference type="Proteomes" id="UP000561045">
    <property type="component" value="Unassembled WGS sequence"/>
</dbReference>
<feature type="binding site" evidence="7">
    <location>
        <begin position="105"/>
        <end position="106"/>
    </location>
    <ligand>
        <name>pyridoxal 5'-phosphate</name>
        <dbReference type="ChEBI" id="CHEBI:597326"/>
    </ligand>
</feature>
<dbReference type="EMBL" id="JACIET010000001">
    <property type="protein sequence ID" value="MBB4012158.1"/>
    <property type="molecule type" value="Genomic_DNA"/>
</dbReference>
<comment type="pathway">
    <text evidence="1">Amine and polyamine biosynthesis; ectoine biosynthesis; L-ectoine from L-aspartate 4-semialdehyde: step 1/3.</text>
</comment>
<keyword evidence="7" id="KW-0963">Cytoplasm</keyword>
<comment type="pathway">
    <text evidence="7">Amino-acid biosynthesis; L-arginine biosynthesis; N(2)-acetyl-L-ornithine from L-glutamate: step 4/4.</text>
</comment>
<evidence type="ECO:0000256" key="6">
    <source>
        <dbReference type="ARBA" id="ARBA00049111"/>
    </source>
</evidence>
<feature type="binding site" evidence="7">
    <location>
        <position position="281"/>
    </location>
    <ligand>
        <name>pyridoxal 5'-phosphate</name>
        <dbReference type="ChEBI" id="CHEBI:597326"/>
    </ligand>
</feature>
<dbReference type="HAMAP" id="MF_01107">
    <property type="entry name" value="ArgD_aminotrans_3"/>
    <property type="match status" value="1"/>
</dbReference>
<dbReference type="FunFam" id="3.40.640.10:FF:000004">
    <property type="entry name" value="Acetylornithine aminotransferase"/>
    <property type="match status" value="1"/>
</dbReference>
<evidence type="ECO:0000256" key="4">
    <source>
        <dbReference type="ARBA" id="ARBA00022679"/>
    </source>
</evidence>
<dbReference type="GO" id="GO:0042802">
    <property type="term" value="F:identical protein binding"/>
    <property type="evidence" value="ECO:0007669"/>
    <property type="project" value="TreeGrafter"/>
</dbReference>
<dbReference type="Gene3D" id="3.90.1150.10">
    <property type="entry name" value="Aspartate Aminotransferase, domain 1"/>
    <property type="match status" value="1"/>
</dbReference>
<comment type="cofactor">
    <cofactor evidence="7">
        <name>pyridoxal 5'-phosphate</name>
        <dbReference type="ChEBI" id="CHEBI:597326"/>
    </cofactor>
    <text evidence="7">Binds 1 pyridoxal phosphate per subunit.</text>
</comment>
<evidence type="ECO:0000256" key="1">
    <source>
        <dbReference type="ARBA" id="ARBA00004946"/>
    </source>
</evidence>
<evidence type="ECO:0000256" key="3">
    <source>
        <dbReference type="ARBA" id="ARBA00022576"/>
    </source>
</evidence>
<feature type="binding site" evidence="7">
    <location>
        <position position="280"/>
    </location>
    <ligand>
        <name>N(2)-acetyl-L-ornithine</name>
        <dbReference type="ChEBI" id="CHEBI:57805"/>
    </ligand>
</feature>
<comment type="catalytic activity">
    <reaction evidence="6">
        <text>L-2,4-diaminobutanoate + 2-oxoglutarate = L-aspartate 4-semialdehyde + L-glutamate</text>
        <dbReference type="Rhea" id="RHEA:11160"/>
        <dbReference type="ChEBI" id="CHEBI:16810"/>
        <dbReference type="ChEBI" id="CHEBI:29985"/>
        <dbReference type="ChEBI" id="CHEBI:58761"/>
        <dbReference type="ChEBI" id="CHEBI:537519"/>
        <dbReference type="EC" id="2.6.1.76"/>
    </reaction>
</comment>
<dbReference type="AlphaFoldDB" id="A0A840BKQ3"/>
<gene>
    <name evidence="7" type="primary">argD</name>
    <name evidence="8" type="ORF">GGR36_001466</name>
</gene>
<dbReference type="PIRSF" id="PIRSF000521">
    <property type="entry name" value="Transaminase_4ab_Lys_Orn"/>
    <property type="match status" value="1"/>
</dbReference>
<protein>
    <recommendedName>
        <fullName evidence="7">Acetylornithine aminotransferase</fullName>
        <shortName evidence="7">ACOAT</shortName>
        <ecNumber evidence="7">2.6.1.11</ecNumber>
    </recommendedName>
</protein>
<dbReference type="GO" id="GO:0030170">
    <property type="term" value="F:pyridoxal phosphate binding"/>
    <property type="evidence" value="ECO:0007669"/>
    <property type="project" value="InterPro"/>
</dbReference>
<dbReference type="GO" id="GO:0045303">
    <property type="term" value="F:diaminobutyrate-2-oxoglutarate transaminase activity"/>
    <property type="evidence" value="ECO:0007669"/>
    <property type="project" value="UniProtKB-EC"/>
</dbReference>
<dbReference type="EC" id="2.6.1.11" evidence="7"/>
<comment type="caution">
    <text evidence="8">The sequence shown here is derived from an EMBL/GenBank/DDBJ whole genome shotgun (WGS) entry which is preliminary data.</text>
</comment>
<dbReference type="InterPro" id="IPR050103">
    <property type="entry name" value="Class-III_PLP-dep_AT"/>
</dbReference>
<feature type="modified residue" description="N6-(pyridoxal phosphate)lysine" evidence="7">
    <location>
        <position position="252"/>
    </location>
</feature>
<comment type="miscellaneous">
    <text evidence="7">May also have succinyldiaminopimelate aminotransferase activity, thus carrying out the corresponding step in lysine biosynthesis.</text>
</comment>
<feature type="binding site" evidence="7">
    <location>
        <position position="141"/>
    </location>
    <ligand>
        <name>N(2)-acetyl-L-ornithine</name>
        <dbReference type="ChEBI" id="CHEBI:57805"/>
    </ligand>
</feature>
<dbReference type="GO" id="GO:0005737">
    <property type="term" value="C:cytoplasm"/>
    <property type="evidence" value="ECO:0007669"/>
    <property type="project" value="UniProtKB-SubCell"/>
</dbReference>
<dbReference type="InterPro" id="IPR049704">
    <property type="entry name" value="Aminotrans_3_PPA_site"/>
</dbReference>
<dbReference type="NCBIfam" id="TIGR00707">
    <property type="entry name" value="argD"/>
    <property type="match status" value="1"/>
</dbReference>
<sequence length="403" mass="43447">MSASFSRADFDRVMVPNYAPQAFVPVRGEGSRVWDQDGRDYIDFGGGIAVTSLGHCHPRLVAALTEQAGKLWHLSNVYTNEPALRLGDRLVRRTFADRVFFANSGAEANEAALKLARKVAIDRFGPEKIDIIAFNGSFHGRTFFTVSCGGQAKYSSGFGPNPAGIIHVDFNDLEAVRRVISKNTCAVIVEPIIGEGGIIPATPEFLQGLRELTRENDALLIFDEVQSGVGRTGKLYAYELYGIEPDILTTAKGIGGGFPIGAMLTKDAWAKHFQVGTHGTTYGGNPLACAVADAVLELVDTPEVLDGVTAKADRIAKRLEAIGERCGAFAEVRYRGLWFGWQLKPEYAGRAKDVLAAATREGVMVLMAGPDIVRMAPSLVISDAEIDEGLARLERAVNAAFAN</sequence>
<dbReference type="PANTHER" id="PTHR11986">
    <property type="entry name" value="AMINOTRANSFERASE CLASS III"/>
    <property type="match status" value="1"/>
</dbReference>
<keyword evidence="9" id="KW-1185">Reference proteome</keyword>
<dbReference type="InterPro" id="IPR004636">
    <property type="entry name" value="AcOrn/SuccOrn_fam"/>
</dbReference>
<dbReference type="GO" id="GO:0006526">
    <property type="term" value="P:L-arginine biosynthetic process"/>
    <property type="evidence" value="ECO:0007669"/>
    <property type="project" value="UniProtKB-UniRule"/>
</dbReference>
<dbReference type="RefSeq" id="WP_183633690.1">
    <property type="nucleotide sequence ID" value="NZ_BAABLE010000011.1"/>
</dbReference>
<dbReference type="UniPathway" id="UPA00068">
    <property type="reaction ID" value="UER00109"/>
</dbReference>
<dbReference type="NCBIfam" id="TIGR03246">
    <property type="entry name" value="arg_catab_astC"/>
    <property type="match status" value="1"/>
</dbReference>
<dbReference type="NCBIfam" id="NF002325">
    <property type="entry name" value="PRK01278.1"/>
    <property type="match status" value="1"/>
</dbReference>
<evidence type="ECO:0000256" key="2">
    <source>
        <dbReference type="ARBA" id="ARBA00022571"/>
    </source>
</evidence>
<evidence type="ECO:0000313" key="9">
    <source>
        <dbReference type="Proteomes" id="UP000561045"/>
    </source>
</evidence>
<dbReference type="InterPro" id="IPR015424">
    <property type="entry name" value="PyrdxlP-dep_Trfase"/>
</dbReference>
<keyword evidence="3 7" id="KW-0032">Aminotransferase</keyword>
<evidence type="ECO:0000256" key="7">
    <source>
        <dbReference type="HAMAP-Rule" id="MF_01107"/>
    </source>
</evidence>
<dbReference type="InterPro" id="IPR015422">
    <property type="entry name" value="PyrdxlP-dep_Trfase_small"/>
</dbReference>
<dbReference type="InterPro" id="IPR005814">
    <property type="entry name" value="Aminotrans_3"/>
</dbReference>
<name>A0A840BKQ3_9RHOO</name>
<comment type="similarity">
    <text evidence="7">Belongs to the class-III pyridoxal-phosphate-dependent aminotransferase family. ArgD subfamily.</text>
</comment>
<organism evidence="8 9">
    <name type="scientific">Niveibacterium umoris</name>
    <dbReference type="NCBI Taxonomy" id="1193620"/>
    <lineage>
        <taxon>Bacteria</taxon>
        <taxon>Pseudomonadati</taxon>
        <taxon>Pseudomonadota</taxon>
        <taxon>Betaproteobacteria</taxon>
        <taxon>Rhodocyclales</taxon>
        <taxon>Rhodocyclaceae</taxon>
        <taxon>Niveibacterium</taxon>
    </lineage>
</organism>
<dbReference type="Pfam" id="PF00202">
    <property type="entry name" value="Aminotran_3"/>
    <property type="match status" value="1"/>
</dbReference>
<dbReference type="NCBIfam" id="NF003468">
    <property type="entry name" value="PRK05093.1"/>
    <property type="match status" value="1"/>
</dbReference>
<reference evidence="8 9" key="1">
    <citation type="submission" date="2020-08" db="EMBL/GenBank/DDBJ databases">
        <title>Genomic Encyclopedia of Type Strains, Phase IV (KMG-IV): sequencing the most valuable type-strain genomes for metagenomic binning, comparative biology and taxonomic classification.</title>
        <authorList>
            <person name="Goeker M."/>
        </authorList>
    </citation>
    <scope>NUCLEOTIDE SEQUENCE [LARGE SCALE GENOMIC DNA]</scope>
    <source>
        <strain evidence="8 9">DSM 106739</strain>
    </source>
</reference>
<comment type="catalytic activity">
    <reaction evidence="7">
        <text>N(2)-acetyl-L-ornithine + 2-oxoglutarate = N-acetyl-L-glutamate 5-semialdehyde + L-glutamate</text>
        <dbReference type="Rhea" id="RHEA:18049"/>
        <dbReference type="ChEBI" id="CHEBI:16810"/>
        <dbReference type="ChEBI" id="CHEBI:29123"/>
        <dbReference type="ChEBI" id="CHEBI:29985"/>
        <dbReference type="ChEBI" id="CHEBI:57805"/>
        <dbReference type="EC" id="2.6.1.11"/>
    </reaction>
</comment>
<comment type="subunit">
    <text evidence="7">Homodimer.</text>
</comment>
<evidence type="ECO:0000313" key="8">
    <source>
        <dbReference type="EMBL" id="MBB4012158.1"/>
    </source>
</evidence>
<dbReference type="PANTHER" id="PTHR11986:SF113">
    <property type="entry name" value="SUCCINYLORNITHINE TRANSAMINASE"/>
    <property type="match status" value="1"/>
</dbReference>
<dbReference type="InterPro" id="IPR015421">
    <property type="entry name" value="PyrdxlP-dep_Trfase_major"/>
</dbReference>
<evidence type="ECO:0000256" key="5">
    <source>
        <dbReference type="ARBA" id="ARBA00022898"/>
    </source>
</evidence>
<feature type="binding site" evidence="7">
    <location>
        <begin position="223"/>
        <end position="226"/>
    </location>
    <ligand>
        <name>pyridoxal 5'-phosphate</name>
        <dbReference type="ChEBI" id="CHEBI:597326"/>
    </ligand>
</feature>
<dbReference type="CDD" id="cd00610">
    <property type="entry name" value="OAT_like"/>
    <property type="match status" value="1"/>
</dbReference>
<dbReference type="SUPFAM" id="SSF53383">
    <property type="entry name" value="PLP-dependent transferases"/>
    <property type="match status" value="1"/>
</dbReference>
<keyword evidence="2 7" id="KW-0055">Arginine biosynthesis</keyword>
<comment type="subcellular location">
    <subcellularLocation>
        <location evidence="7">Cytoplasm</location>
    </subcellularLocation>
</comment>
<keyword evidence="5 7" id="KW-0663">Pyridoxal phosphate</keyword>
<dbReference type="Gene3D" id="3.40.640.10">
    <property type="entry name" value="Type I PLP-dependent aspartate aminotransferase-like (Major domain)"/>
    <property type="match status" value="1"/>
</dbReference>
<dbReference type="PROSITE" id="PS00600">
    <property type="entry name" value="AA_TRANSFER_CLASS_3"/>
    <property type="match status" value="1"/>
</dbReference>
<dbReference type="GO" id="GO:0003992">
    <property type="term" value="F:N2-acetyl-L-ornithine:2-oxoglutarate 5-aminotransferase activity"/>
    <property type="evidence" value="ECO:0007669"/>
    <property type="project" value="UniProtKB-UniRule"/>
</dbReference>
<keyword evidence="7" id="KW-0028">Amino-acid biosynthesis</keyword>
<dbReference type="InterPro" id="IPR017652">
    <property type="entry name" value="Ac/SucOrn_transaminase_bac"/>
</dbReference>
<keyword evidence="4 7" id="KW-0808">Transferase</keyword>
<feature type="binding site" evidence="7">
    <location>
        <position position="138"/>
    </location>
    <ligand>
        <name>pyridoxal 5'-phosphate</name>
        <dbReference type="ChEBI" id="CHEBI:597326"/>
    </ligand>
</feature>
<accession>A0A840BKQ3</accession>